<dbReference type="Proteomes" id="UP000789570">
    <property type="component" value="Unassembled WGS sequence"/>
</dbReference>
<evidence type="ECO:0000313" key="3">
    <source>
        <dbReference type="Proteomes" id="UP000789570"/>
    </source>
</evidence>
<dbReference type="EMBL" id="CAJVPQ010001254">
    <property type="protein sequence ID" value="CAG8541326.1"/>
    <property type="molecule type" value="Genomic_DNA"/>
</dbReference>
<accession>A0A9N9FJU2</accession>
<gene>
    <name evidence="2" type="ORF">FCALED_LOCUS5655</name>
</gene>
<feature type="region of interest" description="Disordered" evidence="1">
    <location>
        <begin position="1"/>
        <end position="37"/>
    </location>
</feature>
<protein>
    <submittedName>
        <fullName evidence="2">16698_t:CDS:1</fullName>
    </submittedName>
</protein>
<name>A0A9N9FJU2_9GLOM</name>
<evidence type="ECO:0000256" key="1">
    <source>
        <dbReference type="SAM" id="MobiDB-lite"/>
    </source>
</evidence>
<dbReference type="AlphaFoldDB" id="A0A9N9FJU2"/>
<reference evidence="2" key="1">
    <citation type="submission" date="2021-06" db="EMBL/GenBank/DDBJ databases">
        <authorList>
            <person name="Kallberg Y."/>
            <person name="Tangrot J."/>
            <person name="Rosling A."/>
        </authorList>
    </citation>
    <scope>NUCLEOTIDE SEQUENCE</scope>
    <source>
        <strain evidence="2">UK204</strain>
    </source>
</reference>
<feature type="compositionally biased region" description="Basic and acidic residues" evidence="1">
    <location>
        <begin position="16"/>
        <end position="33"/>
    </location>
</feature>
<evidence type="ECO:0000313" key="2">
    <source>
        <dbReference type="EMBL" id="CAG8541326.1"/>
    </source>
</evidence>
<sequence length="112" mass="13224">MYHSNSVRNIDNEENNNDKNNENKNQQDNKSSEVDSDLDIIEDNEQVIRGGNWDTILTTWNKMLDAEENAERQMEYEDMLENNIILRDNNAKWELGKLFSVDLDPPKYCEKL</sequence>
<proteinExistence type="predicted"/>
<organism evidence="2 3">
    <name type="scientific">Funneliformis caledonium</name>
    <dbReference type="NCBI Taxonomy" id="1117310"/>
    <lineage>
        <taxon>Eukaryota</taxon>
        <taxon>Fungi</taxon>
        <taxon>Fungi incertae sedis</taxon>
        <taxon>Mucoromycota</taxon>
        <taxon>Glomeromycotina</taxon>
        <taxon>Glomeromycetes</taxon>
        <taxon>Glomerales</taxon>
        <taxon>Glomeraceae</taxon>
        <taxon>Funneliformis</taxon>
    </lineage>
</organism>
<comment type="caution">
    <text evidence="2">The sequence shown here is derived from an EMBL/GenBank/DDBJ whole genome shotgun (WGS) entry which is preliminary data.</text>
</comment>
<keyword evidence="3" id="KW-1185">Reference proteome</keyword>
<dbReference type="OrthoDB" id="10457584at2759"/>